<gene>
    <name evidence="2" type="ORF">GCM10007940_07840</name>
</gene>
<dbReference type="PANTHER" id="PTHR42852">
    <property type="entry name" value="THIOL:DISULFIDE INTERCHANGE PROTEIN DSBE"/>
    <property type="match status" value="1"/>
</dbReference>
<name>A0AA37WE04_9BACT</name>
<dbReference type="Pfam" id="PF00578">
    <property type="entry name" value="AhpC-TSA"/>
    <property type="match status" value="1"/>
</dbReference>
<dbReference type="PROSITE" id="PS51257">
    <property type="entry name" value="PROKAR_LIPOPROTEIN"/>
    <property type="match status" value="1"/>
</dbReference>
<comment type="caution">
    <text evidence="2">The sequence shown here is derived from an EMBL/GenBank/DDBJ whole genome shotgun (WGS) entry which is preliminary data.</text>
</comment>
<reference evidence="2" key="2">
    <citation type="submission" date="2023-01" db="EMBL/GenBank/DDBJ databases">
        <title>Draft genome sequence of Portibacter lacus strain NBRC 108769.</title>
        <authorList>
            <person name="Sun Q."/>
            <person name="Mori K."/>
        </authorList>
    </citation>
    <scope>NUCLEOTIDE SEQUENCE</scope>
    <source>
        <strain evidence="2">NBRC 108769</strain>
    </source>
</reference>
<dbReference type="PANTHER" id="PTHR42852:SF17">
    <property type="entry name" value="THIOREDOXIN-LIKE PROTEIN HI_1115"/>
    <property type="match status" value="1"/>
</dbReference>
<dbReference type="CDD" id="cd02966">
    <property type="entry name" value="TlpA_like_family"/>
    <property type="match status" value="1"/>
</dbReference>
<keyword evidence="3" id="KW-1185">Reference proteome</keyword>
<dbReference type="InterPro" id="IPR036249">
    <property type="entry name" value="Thioredoxin-like_sf"/>
</dbReference>
<evidence type="ECO:0000313" key="2">
    <source>
        <dbReference type="EMBL" id="GLR16169.1"/>
    </source>
</evidence>
<organism evidence="2 3">
    <name type="scientific">Portibacter lacus</name>
    <dbReference type="NCBI Taxonomy" id="1099794"/>
    <lineage>
        <taxon>Bacteria</taxon>
        <taxon>Pseudomonadati</taxon>
        <taxon>Bacteroidota</taxon>
        <taxon>Saprospiria</taxon>
        <taxon>Saprospirales</taxon>
        <taxon>Haliscomenobacteraceae</taxon>
        <taxon>Portibacter</taxon>
    </lineage>
</organism>
<reference evidence="2" key="1">
    <citation type="journal article" date="2014" name="Int. J. Syst. Evol. Microbiol.">
        <title>Complete genome sequence of Corynebacterium casei LMG S-19264T (=DSM 44701T), isolated from a smear-ripened cheese.</title>
        <authorList>
            <consortium name="US DOE Joint Genome Institute (JGI-PGF)"/>
            <person name="Walter F."/>
            <person name="Albersmeier A."/>
            <person name="Kalinowski J."/>
            <person name="Ruckert C."/>
        </authorList>
    </citation>
    <scope>NUCLEOTIDE SEQUENCE</scope>
    <source>
        <strain evidence="2">NBRC 108769</strain>
    </source>
</reference>
<dbReference type="AlphaFoldDB" id="A0AA37WE04"/>
<proteinExistence type="predicted"/>
<dbReference type="InterPro" id="IPR000866">
    <property type="entry name" value="AhpC/TSA"/>
</dbReference>
<dbReference type="GO" id="GO:0016491">
    <property type="term" value="F:oxidoreductase activity"/>
    <property type="evidence" value="ECO:0007669"/>
    <property type="project" value="InterPro"/>
</dbReference>
<feature type="domain" description="Thioredoxin" evidence="1">
    <location>
        <begin position="274"/>
        <end position="432"/>
    </location>
</feature>
<evidence type="ECO:0000259" key="1">
    <source>
        <dbReference type="PROSITE" id="PS51352"/>
    </source>
</evidence>
<dbReference type="RefSeq" id="WP_235292970.1">
    <property type="nucleotide sequence ID" value="NZ_BSOH01000005.1"/>
</dbReference>
<dbReference type="GO" id="GO:0016209">
    <property type="term" value="F:antioxidant activity"/>
    <property type="evidence" value="ECO:0007669"/>
    <property type="project" value="InterPro"/>
</dbReference>
<evidence type="ECO:0000313" key="3">
    <source>
        <dbReference type="Proteomes" id="UP001156666"/>
    </source>
</evidence>
<dbReference type="Proteomes" id="UP001156666">
    <property type="component" value="Unassembled WGS sequence"/>
</dbReference>
<dbReference type="SUPFAM" id="SSF52833">
    <property type="entry name" value="Thioredoxin-like"/>
    <property type="match status" value="1"/>
</dbReference>
<dbReference type="InterPro" id="IPR050553">
    <property type="entry name" value="Thioredoxin_ResA/DsbE_sf"/>
</dbReference>
<dbReference type="PROSITE" id="PS51352">
    <property type="entry name" value="THIOREDOXIN_2"/>
    <property type="match status" value="1"/>
</dbReference>
<dbReference type="InterPro" id="IPR013766">
    <property type="entry name" value="Thioredoxin_domain"/>
</dbReference>
<dbReference type="EMBL" id="BSOH01000005">
    <property type="protein sequence ID" value="GLR16169.1"/>
    <property type="molecule type" value="Genomic_DNA"/>
</dbReference>
<dbReference type="Gene3D" id="3.40.30.10">
    <property type="entry name" value="Glutaredoxin"/>
    <property type="match status" value="1"/>
</dbReference>
<sequence length="437" mass="50700">MLIKKVLYICAVLFLISSCVEVRNQYNVIPPGIWRATLTVGSEGQERFIDTENETDRVFTELTEGELPFNFEVEYVGKDDIKIYILNADERILVDDITFGRDPKTLEDSVRINFPIFDSYIIGRYEENRIEGYYIVNFRDQYKIPFKAEFGRSHRFTNLKKEPAADLSGKWETTFEIGTEDEYKGIGEFKQEGNKLTGTFRTETGDYRYLQGTVQGNKAYLSCFDGAHAFLFQAKIMEDGSLIGSFRSGNHYSTSWNAKRNESFELADPNSLTLLKGQEKFYFEFENTEGKMVSINDAKFENKPLLVVLFGTYCPNCKDEMNFLKSYFSENPDLDIEVVGIAFERYKEKEKSMAAIKRYKTKMDIPFDLLYAGYYDKETALNQFPMLNKIISYPTLIYIDKEKNVRQIYTGFSGPATSKYEEFTTNFDELVKKLENE</sequence>
<accession>A0AA37WE04</accession>
<protein>
    <recommendedName>
        <fullName evidence="1">Thioredoxin domain-containing protein</fullName>
    </recommendedName>
</protein>